<comment type="caution">
    <text evidence="2">The sequence shown here is derived from an EMBL/GenBank/DDBJ whole genome shotgun (WGS) entry which is preliminary data.</text>
</comment>
<feature type="non-terminal residue" evidence="2">
    <location>
        <position position="76"/>
    </location>
</feature>
<feature type="transmembrane region" description="Helical" evidence="1">
    <location>
        <begin position="6"/>
        <end position="28"/>
    </location>
</feature>
<organism evidence="2 3">
    <name type="scientific">Candidatus Intestinimonas pullistercoris</name>
    <dbReference type="NCBI Taxonomy" id="2838623"/>
    <lineage>
        <taxon>Bacteria</taxon>
        <taxon>Bacillati</taxon>
        <taxon>Bacillota</taxon>
        <taxon>Clostridia</taxon>
        <taxon>Eubacteriales</taxon>
        <taxon>Intestinimonas</taxon>
    </lineage>
</organism>
<evidence type="ECO:0000313" key="2">
    <source>
        <dbReference type="EMBL" id="HJC40377.1"/>
    </source>
</evidence>
<accession>A0A9D2SZ31</accession>
<protein>
    <submittedName>
        <fullName evidence="2">Uncharacterized protein</fullName>
    </submittedName>
</protein>
<evidence type="ECO:0000313" key="3">
    <source>
        <dbReference type="Proteomes" id="UP000823882"/>
    </source>
</evidence>
<name>A0A9D2SZ31_9FIRM</name>
<proteinExistence type="predicted"/>
<sequence length="76" mass="8207">MTDLWSVLLQTLTASGAAALLLAVKALFRDKLSPRWQFGIWGLLALVLLLPAGAGGRYVLFPWPLWVEAAKTALTG</sequence>
<keyword evidence="1" id="KW-0812">Transmembrane</keyword>
<gene>
    <name evidence="2" type="ORF">H9701_02340</name>
</gene>
<keyword evidence="1" id="KW-1133">Transmembrane helix</keyword>
<reference evidence="2" key="1">
    <citation type="journal article" date="2021" name="PeerJ">
        <title>Extensive microbial diversity within the chicken gut microbiome revealed by metagenomics and culture.</title>
        <authorList>
            <person name="Gilroy R."/>
            <person name="Ravi A."/>
            <person name="Getino M."/>
            <person name="Pursley I."/>
            <person name="Horton D.L."/>
            <person name="Alikhan N.F."/>
            <person name="Baker D."/>
            <person name="Gharbi K."/>
            <person name="Hall N."/>
            <person name="Watson M."/>
            <person name="Adriaenssens E.M."/>
            <person name="Foster-Nyarko E."/>
            <person name="Jarju S."/>
            <person name="Secka A."/>
            <person name="Antonio M."/>
            <person name="Oren A."/>
            <person name="Chaudhuri R.R."/>
            <person name="La Ragione R."/>
            <person name="Hildebrand F."/>
            <person name="Pallen M.J."/>
        </authorList>
    </citation>
    <scope>NUCLEOTIDE SEQUENCE</scope>
    <source>
        <strain evidence="2">CHK186-1790</strain>
    </source>
</reference>
<dbReference type="AlphaFoldDB" id="A0A9D2SZ31"/>
<keyword evidence="1" id="KW-0472">Membrane</keyword>
<dbReference type="Proteomes" id="UP000823882">
    <property type="component" value="Unassembled WGS sequence"/>
</dbReference>
<evidence type="ECO:0000256" key="1">
    <source>
        <dbReference type="SAM" id="Phobius"/>
    </source>
</evidence>
<feature type="transmembrane region" description="Helical" evidence="1">
    <location>
        <begin position="40"/>
        <end position="60"/>
    </location>
</feature>
<dbReference type="EMBL" id="DWWJ01000045">
    <property type="protein sequence ID" value="HJC40377.1"/>
    <property type="molecule type" value="Genomic_DNA"/>
</dbReference>
<reference evidence="2" key="2">
    <citation type="submission" date="2021-04" db="EMBL/GenBank/DDBJ databases">
        <authorList>
            <person name="Gilroy R."/>
        </authorList>
    </citation>
    <scope>NUCLEOTIDE SEQUENCE</scope>
    <source>
        <strain evidence="2">CHK186-1790</strain>
    </source>
</reference>